<feature type="transmembrane region" description="Helical" evidence="5">
    <location>
        <begin position="155"/>
        <end position="180"/>
    </location>
</feature>
<feature type="transmembrane region" description="Helical" evidence="5">
    <location>
        <begin position="238"/>
        <end position="258"/>
    </location>
</feature>
<evidence type="ECO:0000313" key="6">
    <source>
        <dbReference type="EMBL" id="KAF2103751.1"/>
    </source>
</evidence>
<reference evidence="6" key="1">
    <citation type="journal article" date="2020" name="Stud. Mycol.">
        <title>101 Dothideomycetes genomes: a test case for predicting lifestyles and emergence of pathogens.</title>
        <authorList>
            <person name="Haridas S."/>
            <person name="Albert R."/>
            <person name="Binder M."/>
            <person name="Bloem J."/>
            <person name="Labutti K."/>
            <person name="Salamov A."/>
            <person name="Andreopoulos B."/>
            <person name="Baker S."/>
            <person name="Barry K."/>
            <person name="Bills G."/>
            <person name="Bluhm B."/>
            <person name="Cannon C."/>
            <person name="Castanera R."/>
            <person name="Culley D."/>
            <person name="Daum C."/>
            <person name="Ezra D."/>
            <person name="Gonzalez J."/>
            <person name="Henrissat B."/>
            <person name="Kuo A."/>
            <person name="Liang C."/>
            <person name="Lipzen A."/>
            <person name="Lutzoni F."/>
            <person name="Magnuson J."/>
            <person name="Mondo S."/>
            <person name="Nolan M."/>
            <person name="Ohm R."/>
            <person name="Pangilinan J."/>
            <person name="Park H.-J."/>
            <person name="Ramirez L."/>
            <person name="Alfaro M."/>
            <person name="Sun H."/>
            <person name="Tritt A."/>
            <person name="Yoshinaga Y."/>
            <person name="Zwiers L.-H."/>
            <person name="Turgeon B."/>
            <person name="Goodwin S."/>
            <person name="Spatafora J."/>
            <person name="Crous P."/>
            <person name="Grigoriev I."/>
        </authorList>
    </citation>
    <scope>NUCLEOTIDE SEQUENCE</scope>
    <source>
        <strain evidence="6">CBS 133067</strain>
    </source>
</reference>
<keyword evidence="3 5" id="KW-1133">Transmembrane helix</keyword>
<dbReference type="GO" id="GO:0016020">
    <property type="term" value="C:membrane"/>
    <property type="evidence" value="ECO:0007669"/>
    <property type="project" value="UniProtKB-SubCell"/>
</dbReference>
<keyword evidence="7" id="KW-1185">Reference proteome</keyword>
<accession>A0A9P4MAJ6</accession>
<dbReference type="Proteomes" id="UP000799772">
    <property type="component" value="Unassembled WGS sequence"/>
</dbReference>
<evidence type="ECO:0000256" key="4">
    <source>
        <dbReference type="ARBA" id="ARBA00023136"/>
    </source>
</evidence>
<comment type="subcellular location">
    <subcellularLocation>
        <location evidence="1">Membrane</location>
        <topology evidence="1">Multi-pass membrane protein</topology>
    </subcellularLocation>
</comment>
<evidence type="ECO:0000256" key="1">
    <source>
        <dbReference type="ARBA" id="ARBA00004141"/>
    </source>
</evidence>
<dbReference type="InterPro" id="IPR007568">
    <property type="entry name" value="RTA1"/>
</dbReference>
<evidence type="ECO:0000256" key="2">
    <source>
        <dbReference type="ARBA" id="ARBA00022692"/>
    </source>
</evidence>
<feature type="transmembrane region" description="Helical" evidence="5">
    <location>
        <begin position="47"/>
        <end position="65"/>
    </location>
</feature>
<dbReference type="AlphaFoldDB" id="A0A9P4MAJ6"/>
<feature type="transmembrane region" description="Helical" evidence="5">
    <location>
        <begin position="77"/>
        <end position="102"/>
    </location>
</feature>
<feature type="transmembrane region" description="Helical" evidence="5">
    <location>
        <begin position="20"/>
        <end position="40"/>
    </location>
</feature>
<proteinExistence type="predicted"/>
<dbReference type="PANTHER" id="PTHR31465">
    <property type="entry name" value="PROTEIN RTA1-RELATED"/>
    <property type="match status" value="1"/>
</dbReference>
<keyword evidence="4 5" id="KW-0472">Membrane</keyword>
<comment type="caution">
    <text evidence="6">The sequence shown here is derived from an EMBL/GenBank/DDBJ whole genome shotgun (WGS) entry which is preliminary data.</text>
</comment>
<evidence type="ECO:0000256" key="3">
    <source>
        <dbReference type="ARBA" id="ARBA00022989"/>
    </source>
</evidence>
<dbReference type="OrthoDB" id="3358017at2759"/>
<evidence type="ECO:0000256" key="5">
    <source>
        <dbReference type="SAM" id="Phobius"/>
    </source>
</evidence>
<name>A0A9P4MAJ6_9PEZI</name>
<dbReference type="PANTHER" id="PTHR31465:SF27">
    <property type="entry name" value="DOMAIN PROTEIN, PUTATIVE (AFU_ORTHOLOGUE AFUA_3G01030)-RELATED"/>
    <property type="match status" value="1"/>
</dbReference>
<organism evidence="6 7">
    <name type="scientific">Rhizodiscina lignyota</name>
    <dbReference type="NCBI Taxonomy" id="1504668"/>
    <lineage>
        <taxon>Eukaryota</taxon>
        <taxon>Fungi</taxon>
        <taxon>Dikarya</taxon>
        <taxon>Ascomycota</taxon>
        <taxon>Pezizomycotina</taxon>
        <taxon>Dothideomycetes</taxon>
        <taxon>Pleosporomycetidae</taxon>
        <taxon>Aulographales</taxon>
        <taxon>Rhizodiscinaceae</taxon>
        <taxon>Rhizodiscina</taxon>
    </lineage>
</organism>
<keyword evidence="2 5" id="KW-0812">Transmembrane</keyword>
<evidence type="ECO:0000313" key="7">
    <source>
        <dbReference type="Proteomes" id="UP000799772"/>
    </source>
</evidence>
<gene>
    <name evidence="6" type="ORF">NA57DRAFT_29527</name>
</gene>
<feature type="transmembrane region" description="Helical" evidence="5">
    <location>
        <begin position="201"/>
        <end position="218"/>
    </location>
</feature>
<sequence>MTQLKPVDGTDVYLWKYLPSIPAAVIFILSFTGITSAHCWRMVKTRSWFCIPVAVGGLFQVIGYGTRVFAYYHTDQIAPYAVQSSFILLAPVFYAATIYMTLGRLIRSVHGEHFSIVRPVRMTRIFVAGDILSLTVQGNAAGLTVKKKTQALGEYIVTAGLFIQLIIFGFFVVAALVFHIRIRKAIAKGSDVTTDVPWRPGLKMIYACSALIIVRSIFRVIEYMMGIDAYLLSHEWSMYIFDAVLMLAAQVIFCVWFPDKLQLRCGDRSEDGFTLVENELPTRYRP</sequence>
<dbReference type="Pfam" id="PF04479">
    <property type="entry name" value="RTA1"/>
    <property type="match status" value="1"/>
</dbReference>
<dbReference type="EMBL" id="ML978121">
    <property type="protein sequence ID" value="KAF2103751.1"/>
    <property type="molecule type" value="Genomic_DNA"/>
</dbReference>
<protein>
    <submittedName>
        <fullName evidence="6">RTA1-domain-containing protein</fullName>
    </submittedName>
</protein>